<dbReference type="InterPro" id="IPR013506">
    <property type="entry name" value="Topo_IIA_bsu_dom2"/>
</dbReference>
<dbReference type="InterPro" id="IPR013759">
    <property type="entry name" value="Topo_IIA_B_C"/>
</dbReference>
<evidence type="ECO:0000256" key="9">
    <source>
        <dbReference type="ARBA" id="ARBA00023235"/>
    </source>
</evidence>
<dbReference type="PROSITE" id="PS00177">
    <property type="entry name" value="TOPOISOMERASE_II"/>
    <property type="match status" value="1"/>
</dbReference>
<dbReference type="AlphaFoldDB" id="A0A9X2L057"/>
<dbReference type="Pfam" id="PF01751">
    <property type="entry name" value="Toprim"/>
    <property type="match status" value="1"/>
</dbReference>
<keyword evidence="13" id="KW-1185">Reference proteome</keyword>
<dbReference type="NCBIfam" id="NF004189">
    <property type="entry name" value="PRK05644.1"/>
    <property type="match status" value="1"/>
</dbReference>
<protein>
    <recommendedName>
        <fullName evidence="10">DNA gyrase subunit B</fullName>
        <ecNumber evidence="10">5.6.2.2</ecNumber>
    </recommendedName>
</protein>
<evidence type="ECO:0000256" key="1">
    <source>
        <dbReference type="ARBA" id="ARBA00000185"/>
    </source>
</evidence>
<keyword evidence="9 10" id="KW-0413">Isomerase</keyword>
<dbReference type="GO" id="GO:0005524">
    <property type="term" value="F:ATP binding"/>
    <property type="evidence" value="ECO:0007669"/>
    <property type="project" value="UniProtKB-UniRule"/>
</dbReference>
<dbReference type="NCBIfam" id="TIGR01059">
    <property type="entry name" value="gyrB"/>
    <property type="match status" value="1"/>
</dbReference>
<keyword evidence="7 10" id="KW-0799">Topoisomerase</keyword>
<comment type="function">
    <text evidence="10">A type II topoisomerase that negatively supercoils closed circular double-stranded (ds) DNA in an ATP-dependent manner to modulate DNA topology and maintain chromosomes in an underwound state. Negative supercoiling favors strand separation, and DNA replication, transcription, recombination and repair, all of which involve strand separation. Also able to catalyze the interconversion of other topological isomers of dsDNA rings, including catenanes and knotted rings. Type II topoisomerases break and join 2 DNA strands simultaneously in an ATP-dependent manner.</text>
</comment>
<comment type="catalytic activity">
    <reaction evidence="1 10">
        <text>ATP-dependent breakage, passage and rejoining of double-stranded DNA.</text>
        <dbReference type="EC" id="5.6.2.2"/>
    </reaction>
</comment>
<dbReference type="Pfam" id="PF02518">
    <property type="entry name" value="HATPase_c"/>
    <property type="match status" value="1"/>
</dbReference>
<keyword evidence="8" id="KW-0238">DNA-binding</keyword>
<comment type="cofactor">
    <cofactor evidence="10">
        <name>Mg(2+)</name>
        <dbReference type="ChEBI" id="CHEBI:18420"/>
    </cofactor>
    <cofactor evidence="10">
        <name>Mn(2+)</name>
        <dbReference type="ChEBI" id="CHEBI:29035"/>
    </cofactor>
    <cofactor evidence="10">
        <name>Ca(2+)</name>
        <dbReference type="ChEBI" id="CHEBI:29108"/>
    </cofactor>
    <text evidence="10">Binds two Mg(2+) per subunit. The magnesium ions form salt bridges with both the protein and the DNA. Can also accept other divalent metal cations, such as Mn(2+) or Ca(2+).</text>
</comment>
<dbReference type="NCBIfam" id="NF011501">
    <property type="entry name" value="PRK14939.1"/>
    <property type="match status" value="1"/>
</dbReference>
<name>A0A9X2L057_9FLAO</name>
<keyword evidence="4 10" id="KW-0547">Nucleotide-binding</keyword>
<feature type="binding site" evidence="10">
    <location>
        <position position="512"/>
    </location>
    <ligand>
        <name>Mg(2+)</name>
        <dbReference type="ChEBI" id="CHEBI:18420"/>
        <label>2</label>
    </ligand>
</feature>
<dbReference type="InterPro" id="IPR006171">
    <property type="entry name" value="TOPRIM_dom"/>
</dbReference>
<feature type="site" description="Interaction with DNA" evidence="10">
    <location>
        <position position="459"/>
    </location>
</feature>
<dbReference type="InterPro" id="IPR020568">
    <property type="entry name" value="Ribosomal_Su5_D2-typ_SF"/>
</dbReference>
<dbReference type="PRINTS" id="PR00418">
    <property type="entry name" value="TPI2FAMILY"/>
</dbReference>
<dbReference type="GO" id="GO:0006265">
    <property type="term" value="P:DNA topological change"/>
    <property type="evidence" value="ECO:0007669"/>
    <property type="project" value="UniProtKB-UniRule"/>
</dbReference>
<evidence type="ECO:0000313" key="13">
    <source>
        <dbReference type="Proteomes" id="UP001155280"/>
    </source>
</evidence>
<dbReference type="FunFam" id="3.30.565.10:FF:000002">
    <property type="entry name" value="DNA gyrase subunit B"/>
    <property type="match status" value="1"/>
</dbReference>
<dbReference type="GO" id="GO:0006261">
    <property type="term" value="P:DNA-templated DNA replication"/>
    <property type="evidence" value="ECO:0007669"/>
    <property type="project" value="UniProtKB-UniRule"/>
</dbReference>
<dbReference type="GO" id="GO:0046872">
    <property type="term" value="F:metal ion binding"/>
    <property type="evidence" value="ECO:0007669"/>
    <property type="project" value="UniProtKB-KW"/>
</dbReference>
<gene>
    <name evidence="10 12" type="primary">gyrB</name>
    <name evidence="12" type="ORF">MKO06_16195</name>
</gene>
<feature type="binding site" evidence="10">
    <location>
        <position position="512"/>
    </location>
    <ligand>
        <name>Mg(2+)</name>
        <dbReference type="ChEBI" id="CHEBI:18420"/>
        <label>1</label>
        <note>catalytic</note>
    </ligand>
</feature>
<comment type="miscellaneous">
    <text evidence="10">Few gyrases are as efficient as E.coli at forming negative supercoils. Not all organisms have 2 type II topoisomerases; in organisms with a single type II topoisomerase this enzyme also has to decatenate newly replicated chromosomes.</text>
</comment>
<dbReference type="PANTHER" id="PTHR45866">
    <property type="entry name" value="DNA GYRASE/TOPOISOMERASE SUBUNIT B"/>
    <property type="match status" value="1"/>
</dbReference>
<evidence type="ECO:0000313" key="12">
    <source>
        <dbReference type="EMBL" id="MCP9201451.1"/>
    </source>
</evidence>
<dbReference type="InterPro" id="IPR013760">
    <property type="entry name" value="Topo_IIA-like_dom_sf"/>
</dbReference>
<comment type="similarity">
    <text evidence="2 10">Belongs to the type II topoisomerase GyrB family.</text>
</comment>
<dbReference type="InterPro" id="IPR034160">
    <property type="entry name" value="TOPRIM_GyrB"/>
</dbReference>
<dbReference type="PANTHER" id="PTHR45866:SF1">
    <property type="entry name" value="DNA GYRASE SUBUNIT B, MITOCHONDRIAL"/>
    <property type="match status" value="1"/>
</dbReference>
<evidence type="ECO:0000259" key="11">
    <source>
        <dbReference type="PROSITE" id="PS50880"/>
    </source>
</evidence>
<keyword evidence="6 10" id="KW-0460">Magnesium</keyword>
<organism evidence="12 13">
    <name type="scientific">Christiangramia oceanisediminis</name>
    <dbReference type="NCBI Taxonomy" id="2920386"/>
    <lineage>
        <taxon>Bacteria</taxon>
        <taxon>Pseudomonadati</taxon>
        <taxon>Bacteroidota</taxon>
        <taxon>Flavobacteriia</taxon>
        <taxon>Flavobacteriales</taxon>
        <taxon>Flavobacteriaceae</taxon>
        <taxon>Christiangramia</taxon>
    </lineage>
</organism>
<evidence type="ECO:0000256" key="5">
    <source>
        <dbReference type="ARBA" id="ARBA00022840"/>
    </source>
</evidence>
<dbReference type="Pfam" id="PF00204">
    <property type="entry name" value="DNA_gyraseB"/>
    <property type="match status" value="1"/>
</dbReference>
<sequence length="646" mass="72285">MSEEAKKHNYSADSIQALEGMEHVRMRPSMYIGDTGVRGLHHLVYEVVDNSIDEALAGHCDNIKVTINEDNSITVEDNGRGIPIDMHKKEGVSALQVVMTKIGAGGKFDKDSYKVSGGLHGVGVSCVNALSTHLKATVYRDNQIWEQEYEIGKPLYPVKPVGETDLSGTVVTFKPDPSIFQQTLEYSYDTLASRMRELAFLNKGIRISLTDKRNKEDNGEFVHEDFHSEDGLKEFIRFLDGNREPIIGDVISMEGEKNDIPVEVAMIYNTSFNENLHSYVNNINTHEGGTHLSGFRRGLTTTLKKYADASGLLDKVKFEITGDDFREGLTAIISVKVAEPQFEGQTKTKLGNREVTSAVSQAVSEMLENYLEENPNDAKTIVQKVILAAQARNAAKKAREMVQRKTAMSVGGLPGKLSDCSEQDPAQCEVFLVEGDSAGGTAKQGRDRKFQAILPLRGKILNVEKAMSHKVFDNEEIKNIYTALGVTIGTEEDSKALNLDKLRYHKIVIMCDADVDGSHIETLILTFFFRYMKELIENGHIYIATPPLYLVKKGQKKRYAWNEKERDEIAAEYSGGVQIQRYKGLGEMNAEQLWDTTMDPQFRKLRQVNIDNGGEADRIFSMLMGDEVPPRREFIEKNAKYANIDA</sequence>
<dbReference type="PRINTS" id="PR01159">
    <property type="entry name" value="DNAGYRASEB"/>
</dbReference>
<dbReference type="InterPro" id="IPR001241">
    <property type="entry name" value="Topo_IIA"/>
</dbReference>
<dbReference type="GO" id="GO:0034335">
    <property type="term" value="F:DNA negative supercoiling activity"/>
    <property type="evidence" value="ECO:0007669"/>
    <property type="project" value="UniProtKB-ARBA"/>
</dbReference>
<dbReference type="CDD" id="cd16928">
    <property type="entry name" value="HATPase_GyrB-like"/>
    <property type="match status" value="1"/>
</dbReference>
<feature type="binding site" evidence="10">
    <location>
        <position position="434"/>
    </location>
    <ligand>
        <name>Mg(2+)</name>
        <dbReference type="ChEBI" id="CHEBI:18420"/>
        <label>1</label>
        <note>catalytic</note>
    </ligand>
</feature>
<dbReference type="GO" id="GO:0005737">
    <property type="term" value="C:cytoplasm"/>
    <property type="evidence" value="ECO:0007669"/>
    <property type="project" value="UniProtKB-SubCell"/>
</dbReference>
<reference evidence="12" key="1">
    <citation type="submission" date="2022-07" db="EMBL/GenBank/DDBJ databases">
        <title>Gramela sediminis sp. nov., isolated from deep-sea sediment of the Indian Ocean.</title>
        <authorList>
            <person name="Shi H."/>
        </authorList>
    </citation>
    <scope>NUCLEOTIDE SEQUENCE</scope>
    <source>
        <strain evidence="12">GC03-9</strain>
    </source>
</reference>
<comment type="subcellular location">
    <subcellularLocation>
        <location evidence="10">Cytoplasm</location>
    </subcellularLocation>
</comment>
<comment type="caution">
    <text evidence="12">The sequence shown here is derived from an EMBL/GenBank/DDBJ whole genome shotgun (WGS) entry which is preliminary data.</text>
</comment>
<dbReference type="InterPro" id="IPR003594">
    <property type="entry name" value="HATPase_dom"/>
</dbReference>
<evidence type="ECO:0000256" key="6">
    <source>
        <dbReference type="ARBA" id="ARBA00022842"/>
    </source>
</evidence>
<dbReference type="SUPFAM" id="SSF56719">
    <property type="entry name" value="Type II DNA topoisomerase"/>
    <property type="match status" value="1"/>
</dbReference>
<keyword evidence="5 10" id="KW-0067">ATP-binding</keyword>
<dbReference type="PROSITE" id="PS50880">
    <property type="entry name" value="TOPRIM"/>
    <property type="match status" value="1"/>
</dbReference>
<dbReference type="Pfam" id="PF00986">
    <property type="entry name" value="DNA_gyraseB_C"/>
    <property type="match status" value="1"/>
</dbReference>
<feature type="domain" description="Toprim" evidence="11">
    <location>
        <begin position="428"/>
        <end position="547"/>
    </location>
</feature>
<dbReference type="GO" id="GO:0005694">
    <property type="term" value="C:chromosome"/>
    <property type="evidence" value="ECO:0007669"/>
    <property type="project" value="InterPro"/>
</dbReference>
<evidence type="ECO:0000256" key="8">
    <source>
        <dbReference type="ARBA" id="ARBA00023125"/>
    </source>
</evidence>
<accession>A0A9X2L057</accession>
<comment type="subunit">
    <text evidence="10">Heterotetramer, composed of two GyrA and two GyrB chains. In the heterotetramer, GyrA contains the active site tyrosine that forms a transient covalent intermediate with DNA, while GyrB binds cofactors and catalyzes ATP hydrolysis.</text>
</comment>
<dbReference type="HAMAP" id="MF_01898">
    <property type="entry name" value="GyrB"/>
    <property type="match status" value="1"/>
</dbReference>
<dbReference type="FunFam" id="3.30.230.10:FF:000005">
    <property type="entry name" value="DNA gyrase subunit B"/>
    <property type="match status" value="1"/>
</dbReference>
<feature type="site" description="Interaction with DNA" evidence="10">
    <location>
        <position position="462"/>
    </location>
</feature>
<dbReference type="CDD" id="cd00822">
    <property type="entry name" value="TopoII_Trans_DNA_gyrase"/>
    <property type="match status" value="1"/>
</dbReference>
<dbReference type="Gene3D" id="3.30.230.10">
    <property type="match status" value="1"/>
</dbReference>
<dbReference type="SUPFAM" id="SSF55874">
    <property type="entry name" value="ATPase domain of HSP90 chaperone/DNA topoisomerase II/histidine kinase"/>
    <property type="match status" value="1"/>
</dbReference>
<dbReference type="FunFam" id="3.40.50.670:FF:000002">
    <property type="entry name" value="DNA gyrase subunit B"/>
    <property type="match status" value="1"/>
</dbReference>
<dbReference type="InterPro" id="IPR014721">
    <property type="entry name" value="Ribsml_uS5_D2-typ_fold_subgr"/>
</dbReference>
<dbReference type="Proteomes" id="UP001155280">
    <property type="component" value="Unassembled WGS sequence"/>
</dbReference>
<evidence type="ECO:0000256" key="4">
    <source>
        <dbReference type="ARBA" id="ARBA00022741"/>
    </source>
</evidence>
<dbReference type="SMART" id="SM00433">
    <property type="entry name" value="TOP2c"/>
    <property type="match status" value="1"/>
</dbReference>
<dbReference type="Gene3D" id="3.30.565.10">
    <property type="entry name" value="Histidine kinase-like ATPase, C-terminal domain"/>
    <property type="match status" value="1"/>
</dbReference>
<proteinExistence type="inferred from homology"/>
<dbReference type="EMBL" id="JANCNS010000003">
    <property type="protein sequence ID" value="MCP9201451.1"/>
    <property type="molecule type" value="Genomic_DNA"/>
</dbReference>
<dbReference type="EC" id="5.6.2.2" evidence="10"/>
<dbReference type="GO" id="GO:0003677">
    <property type="term" value="F:DNA binding"/>
    <property type="evidence" value="ECO:0007669"/>
    <property type="project" value="UniProtKB-KW"/>
</dbReference>
<dbReference type="InterPro" id="IPR011557">
    <property type="entry name" value="GyrB"/>
</dbReference>
<dbReference type="RefSeq" id="WP_241552306.1">
    <property type="nucleotide sequence ID" value="NZ_JANCNS010000003.1"/>
</dbReference>
<keyword evidence="10" id="KW-0963">Cytoplasm</keyword>
<dbReference type="InterPro" id="IPR000565">
    <property type="entry name" value="Topo_IIA_B"/>
</dbReference>
<dbReference type="InterPro" id="IPR036890">
    <property type="entry name" value="HATPase_C_sf"/>
</dbReference>
<dbReference type="InterPro" id="IPR002288">
    <property type="entry name" value="DNA_gyrase_B_C"/>
</dbReference>
<evidence type="ECO:0000256" key="3">
    <source>
        <dbReference type="ARBA" id="ARBA00022723"/>
    </source>
</evidence>
<feature type="binding site" evidence="10">
    <location>
        <position position="514"/>
    </location>
    <ligand>
        <name>Mg(2+)</name>
        <dbReference type="ChEBI" id="CHEBI:18420"/>
        <label>2</label>
    </ligand>
</feature>
<evidence type="ECO:0000256" key="10">
    <source>
        <dbReference type="HAMAP-Rule" id="MF_01898"/>
    </source>
</evidence>
<keyword evidence="3 10" id="KW-0479">Metal-binding</keyword>
<dbReference type="CDD" id="cd03366">
    <property type="entry name" value="TOPRIM_TopoIIA_GyrB"/>
    <property type="match status" value="1"/>
</dbReference>
<dbReference type="Gene3D" id="3.40.50.670">
    <property type="match status" value="1"/>
</dbReference>
<evidence type="ECO:0000256" key="7">
    <source>
        <dbReference type="ARBA" id="ARBA00023029"/>
    </source>
</evidence>
<dbReference type="SUPFAM" id="SSF54211">
    <property type="entry name" value="Ribosomal protein S5 domain 2-like"/>
    <property type="match status" value="1"/>
</dbReference>
<dbReference type="SMART" id="SM00387">
    <property type="entry name" value="HATPase_c"/>
    <property type="match status" value="1"/>
</dbReference>
<dbReference type="InterPro" id="IPR018522">
    <property type="entry name" value="TopoIIA_CS"/>
</dbReference>
<evidence type="ECO:0000256" key="2">
    <source>
        <dbReference type="ARBA" id="ARBA00010708"/>
    </source>
</evidence>